<dbReference type="CDD" id="cd06257">
    <property type="entry name" value="DnaJ"/>
    <property type="match status" value="1"/>
</dbReference>
<feature type="domain" description="PH" evidence="3">
    <location>
        <begin position="1041"/>
        <end position="1140"/>
    </location>
</feature>
<evidence type="ECO:0000313" key="4">
    <source>
        <dbReference type="EMBL" id="EGB08717.1"/>
    </source>
</evidence>
<evidence type="ECO:0000259" key="3">
    <source>
        <dbReference type="PROSITE" id="PS50003"/>
    </source>
</evidence>
<name>F0Y8G5_AURAN</name>
<evidence type="ECO:0000256" key="1">
    <source>
        <dbReference type="ARBA" id="ARBA00022581"/>
    </source>
</evidence>
<dbReference type="SUPFAM" id="SSF50729">
    <property type="entry name" value="PH domain-like"/>
    <property type="match status" value="1"/>
</dbReference>
<feature type="compositionally biased region" description="Low complexity" evidence="2">
    <location>
        <begin position="1334"/>
        <end position="1343"/>
    </location>
</feature>
<protein>
    <recommendedName>
        <fullName evidence="3">PH domain-containing protein</fullName>
    </recommendedName>
</protein>
<dbReference type="EMBL" id="GL833127">
    <property type="protein sequence ID" value="EGB08717.1"/>
    <property type="molecule type" value="Genomic_DNA"/>
</dbReference>
<keyword evidence="5" id="KW-1185">Reference proteome</keyword>
<dbReference type="PROSITE" id="PS50003">
    <property type="entry name" value="PH_DOMAIN"/>
    <property type="match status" value="1"/>
</dbReference>
<keyword evidence="1" id="KW-0945">Host-virus interaction</keyword>
<dbReference type="eggNOG" id="KOG0550">
    <property type="taxonomic scope" value="Eukaryota"/>
</dbReference>
<feature type="compositionally biased region" description="Low complexity" evidence="2">
    <location>
        <begin position="653"/>
        <end position="662"/>
    </location>
</feature>
<dbReference type="Gene3D" id="2.30.29.30">
    <property type="entry name" value="Pleckstrin-homology domain (PH domain)/Phosphotyrosine-binding domain (PTB)"/>
    <property type="match status" value="1"/>
</dbReference>
<dbReference type="PANTHER" id="PTHR13037:SF24">
    <property type="entry name" value="POLYCOMB PROTEIN PCL-RELATED"/>
    <property type="match status" value="1"/>
</dbReference>
<dbReference type="Proteomes" id="UP000002729">
    <property type="component" value="Unassembled WGS sequence"/>
</dbReference>
<feature type="region of interest" description="Disordered" evidence="2">
    <location>
        <begin position="1240"/>
        <end position="1380"/>
    </location>
</feature>
<dbReference type="InterPro" id="IPR001849">
    <property type="entry name" value="PH_domain"/>
</dbReference>
<dbReference type="OrthoDB" id="10250354at2759"/>
<dbReference type="RefSeq" id="XP_009036703.1">
    <property type="nucleotide sequence ID" value="XM_009038455.1"/>
</dbReference>
<sequence length="1591" mass="167724">MAAAADYLRASRRKGIERDKVESFRKMAEEAMRDEKAHREQLEKEAAARAIYDARMAREAASRDAALARRRDAEAGFRAMLEREAAALAAARDDPQTPGPGVAFTLNPGDVKCKVIKRAGEDGAAAAARFCAGAPPAETYECTNAHALDVARQLGGAAAGDPAALRDAAAVAEAAGDLAGALADLIRAALAAEPLAGASDDGALLVKKLHEDLDRLRKTCRAAVHAVRDLSRALDERATDEDSKADWTKAVASLGLLVRGGAPTKWAVWLARSRAVLGDHAGAEAAAAAALQHLETSDKATMRLPFDAGAPKTLALTIGAAAALERGRLDKSIKFVQAGLRHDPDSAPLKKQYDGLKSLKRKTEAVDKHLRKGYSVKALDALDEAFGSLDALSHELEGSRLASYRATLQLRACHANSKVKRHEVAFDACDGAVAALDSVDARAARALAYERDDDFESAVRDWRACIELVGGERMANEAYAYVDDEGVEHSVEHDLRRKLQDARRGEDAWEKRRDHAKVLELPANVDSLSKDRKCFWLKKHHKKMARQWHPDKARGSKERAARKMAEMVITTREAIVASFDAPSKLSAAGSTELSMRCVNGESPETGSSTGLDSSGYSIGTPLRRQIPRSATPTGRASPVARGLFPRPPSPGLARAATPTRAETPTHRRRLATSSPATIVEDLDSDSDFFVRGDGERLLKGGALELGGAAVFGLLVATARSTALRVCDDRAGEAARELPVRDVSRAGPRAFAVAGTTLVAPSEAAADGWLAALGAAAAPPPAAEAARAIAAVEWTLDAAAEATLAGAVVKLGFLEQNGERGFYGLAPTTFDDDGVYVGPAIRRYDRGDPNSPRAVVDAHLLDGCVAVAADGDAFRVDFPPAVAETLVFRACSAADAETWAVRCRAVIDRHYDVGAALRDGGLGHKPRRRRDAVVALRRGGAARPPAPPAGLLYEIEARESPDPPAAAAAPPAQPEPAAPPPSAASSPYELARFLGRSPPRPEAPDVGDAPSTASSAPSAEEPEHRGPSPYDLACELRRSAPDVAMEGLLWRRGAATPWKKRHASLVLDGRRTRLVYRNGDARVLGECFLRDLADVVSVDGGGRTGACFDLTFAGGGEPTSLCAETAEDRDAWTAAIVAAAAARAAAPPAAARSPPRVAVDVREALKSFVKRAPPRAARPDAGRRLDFADEARAGDAAAPATDAAALRASVADLLRRAAASPGDGGLQEAVRGLRADVLAASRGAASPGAEPRPPARAADRRAADPAPPASPPARPRHPRDRAAARRAAAAAPRSTRRAGGRRGSPEPRRVADRRDGDAAAALATRRFHWIRREPSPGGAPARAPGGAGRRRPPRPPPLELPLEDVEAASGPRSETPSPPDVTAAAVAAVEWVGRDAPERRDALERVVAFAGALRRGGAELRVELRSAAFDDGVYVGPSLRWGGGRECLLDGAAVAESGAAGFELLAGRRREAFAAASAGARDRWVAELRGAIARHGRLLAALDGEAPPTSAAVRDAAIARRRRAASAARAADGGDRDRAAYARGLLDAATFQDRVHALARSEEELLRLRLDLAGVRADVEDMRARADDEENP</sequence>
<feature type="compositionally biased region" description="Pro residues" evidence="2">
    <location>
        <begin position="970"/>
        <end position="981"/>
    </location>
</feature>
<dbReference type="PANTHER" id="PTHR13037">
    <property type="entry name" value="FORMIN"/>
    <property type="match status" value="1"/>
</dbReference>
<proteinExistence type="predicted"/>
<dbReference type="InterPro" id="IPR011993">
    <property type="entry name" value="PH-like_dom_sf"/>
</dbReference>
<accession>F0Y8G5</accession>
<feature type="compositionally biased region" description="Basic and acidic residues" evidence="2">
    <location>
        <begin position="1302"/>
        <end position="1316"/>
    </location>
</feature>
<dbReference type="GeneID" id="20224605"/>
<dbReference type="InterPro" id="IPR011990">
    <property type="entry name" value="TPR-like_helical_dom_sf"/>
</dbReference>
<dbReference type="Gene3D" id="1.25.40.10">
    <property type="entry name" value="Tetratricopeptide repeat domain"/>
    <property type="match status" value="1"/>
</dbReference>
<organism evidence="5">
    <name type="scientific">Aureococcus anophagefferens</name>
    <name type="common">Harmful bloom alga</name>
    <dbReference type="NCBI Taxonomy" id="44056"/>
    <lineage>
        <taxon>Eukaryota</taxon>
        <taxon>Sar</taxon>
        <taxon>Stramenopiles</taxon>
        <taxon>Ochrophyta</taxon>
        <taxon>Pelagophyceae</taxon>
        <taxon>Pelagomonadales</taxon>
        <taxon>Pelagomonadaceae</taxon>
        <taxon>Aureococcus</taxon>
    </lineage>
</organism>
<feature type="compositionally biased region" description="Low complexity" evidence="2">
    <location>
        <begin position="1008"/>
        <end position="1018"/>
    </location>
</feature>
<reference evidence="4 5" key="1">
    <citation type="journal article" date="2011" name="Proc. Natl. Acad. Sci. U.S.A.">
        <title>Niche of harmful alga Aureococcus anophagefferens revealed through ecogenomics.</title>
        <authorList>
            <person name="Gobler C.J."/>
            <person name="Berry D.L."/>
            <person name="Dyhrman S.T."/>
            <person name="Wilhelm S.W."/>
            <person name="Salamov A."/>
            <person name="Lobanov A.V."/>
            <person name="Zhang Y."/>
            <person name="Collier J.L."/>
            <person name="Wurch L.L."/>
            <person name="Kustka A.B."/>
            <person name="Dill B.D."/>
            <person name="Shah M."/>
            <person name="VerBerkmoes N.C."/>
            <person name="Kuo A."/>
            <person name="Terry A."/>
            <person name="Pangilinan J."/>
            <person name="Lindquist E.A."/>
            <person name="Lucas S."/>
            <person name="Paulsen I.T."/>
            <person name="Hattenrath-Lehmann T.K."/>
            <person name="Talmage S.C."/>
            <person name="Walker E.A."/>
            <person name="Koch F."/>
            <person name="Burson A.M."/>
            <person name="Marcoval M.A."/>
            <person name="Tang Y.Z."/>
            <person name="Lecleir G.R."/>
            <person name="Coyne K.J."/>
            <person name="Berg G.M."/>
            <person name="Bertrand E.M."/>
            <person name="Saito M.A."/>
            <person name="Gladyshev V.N."/>
            <person name="Grigoriev I.V."/>
        </authorList>
    </citation>
    <scope>NUCLEOTIDE SEQUENCE [LARGE SCALE GENOMIC DNA]</scope>
    <source>
        <strain evidence="5">CCMP 1984</strain>
    </source>
</reference>
<feature type="region of interest" description="Disordered" evidence="2">
    <location>
        <begin position="597"/>
        <end position="676"/>
    </location>
</feature>
<dbReference type="InterPro" id="IPR001623">
    <property type="entry name" value="DnaJ_domain"/>
</dbReference>
<dbReference type="SUPFAM" id="SSF48452">
    <property type="entry name" value="TPR-like"/>
    <property type="match status" value="1"/>
</dbReference>
<evidence type="ECO:0000313" key="5">
    <source>
        <dbReference type="Proteomes" id="UP000002729"/>
    </source>
</evidence>
<gene>
    <name evidence="4" type="ORF">AURANDRAFT_63980</name>
</gene>
<feature type="region of interest" description="Disordered" evidence="2">
    <location>
        <begin position="959"/>
        <end position="1030"/>
    </location>
</feature>
<feature type="compositionally biased region" description="Polar residues" evidence="2">
    <location>
        <begin position="602"/>
        <end position="617"/>
    </location>
</feature>
<dbReference type="InParanoid" id="F0Y8G5"/>
<dbReference type="SMART" id="SM00233">
    <property type="entry name" value="PH"/>
    <property type="match status" value="2"/>
</dbReference>
<dbReference type="KEGG" id="aaf:AURANDRAFT_63980"/>
<evidence type="ECO:0000256" key="2">
    <source>
        <dbReference type="SAM" id="MobiDB-lite"/>
    </source>
</evidence>